<evidence type="ECO:0000259" key="5">
    <source>
        <dbReference type="PROSITE" id="PS50931"/>
    </source>
</evidence>
<dbReference type="PANTHER" id="PTHR30537:SF5">
    <property type="entry name" value="HTH-TYPE TRANSCRIPTIONAL ACTIVATOR TTDR-RELATED"/>
    <property type="match status" value="1"/>
</dbReference>
<dbReference type="SUPFAM" id="SSF53850">
    <property type="entry name" value="Periplasmic binding protein-like II"/>
    <property type="match status" value="1"/>
</dbReference>
<reference evidence="7" key="1">
    <citation type="journal article" date="2019" name="Int. J. Syst. Evol. Microbiol.">
        <title>The Global Catalogue of Microorganisms (GCM) 10K type strain sequencing project: providing services to taxonomists for standard genome sequencing and annotation.</title>
        <authorList>
            <consortium name="The Broad Institute Genomics Platform"/>
            <consortium name="The Broad Institute Genome Sequencing Center for Infectious Disease"/>
            <person name="Wu L."/>
            <person name="Ma J."/>
        </authorList>
    </citation>
    <scope>NUCLEOTIDE SEQUENCE [LARGE SCALE GENOMIC DNA]</scope>
    <source>
        <strain evidence="7">CGMCC 4.7638</strain>
    </source>
</reference>
<dbReference type="RefSeq" id="WP_344272565.1">
    <property type="nucleotide sequence ID" value="NZ_BAAAHV010000011.1"/>
</dbReference>
<feature type="domain" description="HTH lysR-type" evidence="5">
    <location>
        <begin position="1"/>
        <end position="61"/>
    </location>
</feature>
<comment type="similarity">
    <text evidence="1">Belongs to the LysR transcriptional regulatory family.</text>
</comment>
<dbReference type="PROSITE" id="PS50931">
    <property type="entry name" value="HTH_LYSR"/>
    <property type="match status" value="1"/>
</dbReference>
<dbReference type="InterPro" id="IPR005119">
    <property type="entry name" value="LysR_subst-bd"/>
</dbReference>
<dbReference type="Pfam" id="PF00126">
    <property type="entry name" value="HTH_1"/>
    <property type="match status" value="1"/>
</dbReference>
<dbReference type="Proteomes" id="UP001597542">
    <property type="component" value="Unassembled WGS sequence"/>
</dbReference>
<accession>A0ABW5HZD0</accession>
<proteinExistence type="inferred from homology"/>
<keyword evidence="7" id="KW-1185">Reference proteome</keyword>
<sequence>MDLPGLDDLQFFDVIARSETLTQAARRWGVSPSAVSKRLTQLERRLGVQLVTRSTRRLNLTDEGERYAAGVARLLPEITDLEDEVGRLRHGVRGRVAVHSTIGLGRAHIAPLLGQFQRQHPGVEIDLELSHLPLHIAGTPFDFAIRVGRQRDSSLHARLLHPNRRVVCAAPGYLRERPPPQSIQDLPGHDCIVIRENDSDYAIWRFGTDGDEAAVKVPGAMISNDGEIATQWCLVGHGLLMRSWWSVAPLLRSGELVRVLADVPTPDAPIYAVYPSAHSVPHRARMAIDYLASELAARLGPLFPEEPAGAVS</sequence>
<evidence type="ECO:0000256" key="1">
    <source>
        <dbReference type="ARBA" id="ARBA00009437"/>
    </source>
</evidence>
<keyword evidence="3" id="KW-0238">DNA-binding</keyword>
<dbReference type="Pfam" id="PF03466">
    <property type="entry name" value="LysR_substrate"/>
    <property type="match status" value="1"/>
</dbReference>
<evidence type="ECO:0000313" key="6">
    <source>
        <dbReference type="EMBL" id="MFD2481882.1"/>
    </source>
</evidence>
<dbReference type="Gene3D" id="3.40.190.290">
    <property type="match status" value="1"/>
</dbReference>
<dbReference type="InterPro" id="IPR036388">
    <property type="entry name" value="WH-like_DNA-bd_sf"/>
</dbReference>
<organism evidence="6 7">
    <name type="scientific">Amycolatopsis albidoflavus</name>
    <dbReference type="NCBI Taxonomy" id="102226"/>
    <lineage>
        <taxon>Bacteria</taxon>
        <taxon>Bacillati</taxon>
        <taxon>Actinomycetota</taxon>
        <taxon>Actinomycetes</taxon>
        <taxon>Pseudonocardiales</taxon>
        <taxon>Pseudonocardiaceae</taxon>
        <taxon>Amycolatopsis</taxon>
    </lineage>
</organism>
<dbReference type="SUPFAM" id="SSF46785">
    <property type="entry name" value="Winged helix' DNA-binding domain"/>
    <property type="match status" value="1"/>
</dbReference>
<evidence type="ECO:0000256" key="2">
    <source>
        <dbReference type="ARBA" id="ARBA00023015"/>
    </source>
</evidence>
<evidence type="ECO:0000313" key="7">
    <source>
        <dbReference type="Proteomes" id="UP001597542"/>
    </source>
</evidence>
<dbReference type="Gene3D" id="1.10.10.10">
    <property type="entry name" value="Winged helix-like DNA-binding domain superfamily/Winged helix DNA-binding domain"/>
    <property type="match status" value="1"/>
</dbReference>
<gene>
    <name evidence="6" type="ORF">ACFSUT_16470</name>
</gene>
<evidence type="ECO:0000256" key="3">
    <source>
        <dbReference type="ARBA" id="ARBA00023125"/>
    </source>
</evidence>
<dbReference type="InterPro" id="IPR036390">
    <property type="entry name" value="WH_DNA-bd_sf"/>
</dbReference>
<name>A0ABW5HZD0_9PSEU</name>
<dbReference type="InterPro" id="IPR058163">
    <property type="entry name" value="LysR-type_TF_proteobact-type"/>
</dbReference>
<evidence type="ECO:0000256" key="4">
    <source>
        <dbReference type="ARBA" id="ARBA00023163"/>
    </source>
</evidence>
<dbReference type="InterPro" id="IPR000847">
    <property type="entry name" value="LysR_HTH_N"/>
</dbReference>
<dbReference type="PANTHER" id="PTHR30537">
    <property type="entry name" value="HTH-TYPE TRANSCRIPTIONAL REGULATOR"/>
    <property type="match status" value="1"/>
</dbReference>
<protein>
    <submittedName>
        <fullName evidence="6">LysR family transcriptional regulator</fullName>
    </submittedName>
</protein>
<keyword evidence="4" id="KW-0804">Transcription</keyword>
<dbReference type="EMBL" id="JBHUKQ010000010">
    <property type="protein sequence ID" value="MFD2481882.1"/>
    <property type="molecule type" value="Genomic_DNA"/>
</dbReference>
<keyword evidence="2" id="KW-0805">Transcription regulation</keyword>
<comment type="caution">
    <text evidence="6">The sequence shown here is derived from an EMBL/GenBank/DDBJ whole genome shotgun (WGS) entry which is preliminary data.</text>
</comment>